<evidence type="ECO:0000256" key="3">
    <source>
        <dbReference type="ARBA" id="ARBA00022801"/>
    </source>
</evidence>
<reference evidence="9" key="2">
    <citation type="submission" date="2006-05" db="EMBL/GenBank/DDBJ databases">
        <title>Sequencing of the draft genome and assembly of Desulfuromonas acetoxidans DSM 684.</title>
        <authorList>
            <consortium name="US DOE Joint Genome Institute (JGI-PGF)"/>
            <person name="Copeland A."/>
            <person name="Lucas S."/>
            <person name="Lapidus A."/>
            <person name="Barry K."/>
            <person name="Detter J.C."/>
            <person name="Glavina del Rio T."/>
            <person name="Hammon N."/>
            <person name="Israni S."/>
            <person name="Dalin E."/>
            <person name="Tice H."/>
            <person name="Bruce D."/>
            <person name="Pitluck S."/>
            <person name="Richardson P."/>
        </authorList>
    </citation>
    <scope>NUCLEOTIDE SEQUENCE [LARGE SCALE GENOMIC DNA]</scope>
    <source>
        <strain evidence="9">DSM 684</strain>
    </source>
</reference>
<dbReference type="Pfam" id="PF00595">
    <property type="entry name" value="PDZ"/>
    <property type="match status" value="1"/>
</dbReference>
<evidence type="ECO:0000256" key="5">
    <source>
        <dbReference type="RuleBase" id="RU004404"/>
    </source>
</evidence>
<keyword evidence="10" id="KW-1185">Reference proteome</keyword>
<gene>
    <name evidence="9" type="ORF">Dace_3236</name>
</gene>
<keyword evidence="2 5" id="KW-0645">Protease</keyword>
<evidence type="ECO:0000256" key="1">
    <source>
        <dbReference type="ARBA" id="ARBA00009179"/>
    </source>
</evidence>
<sequence>MTSSTPLLRRVLTLCTLACLLWTLPASASPLPNQNFDPQRAKLLGYIVSQHLTRHHYSHKSLDDDLSVAAFDLYLKQLDAQKRFLLTTDVKMLGAYESYIDNEIRRGEIHLPIYSAQIMAERIPVVENMIEELLAKPFNFTLDEQLETDNKKLEFCRTDQELKERWRKILKFQVANRYLDLKEEQEQPAAESDSAEKASTDTPAKKLSDDELRQQAREKVAKRYQHLMARMLKEKEDEHFDRYLNAISRAYDPHSNYLPPAQKEDFDIHMRGSLEGIGALLREEDGYIKVVSLIPGGAAEQEGQLESEDTILKVAEGDQEPVDITDTRIRDAVSLIRGPKGTEVRLHVKKADGSRRIISIVREVVQIKETFVKSTVITPPDSTESFGYLKIPSFYRDFKNGDKNARNVTRDTRLELEKLRKSNINGLIIDLRNNGGGSLSDAVDTTGLFIKKGPVVQVKDSTGDIQVLADEDPKQYYDGPIIVLVNKFSASASEILAGALQDYHRAIIVGSKHTHGKGTVQAVLDLDDNLPFRNMEQFKPLGALKITVQKFYRVSGGSTQYRGIVPDIILPDRFEAVKSGEQYIDYSLPWDTIQSSDYKPLAMQTPLLHLQKSSSERVADDPDMQRIAKQAEEARERIENTRHDLTLAAIRAERHAFEAEKEGMPGSDNASDQDDDWQQQVNEDPYVHEGMAIIHDLLTLS</sequence>
<dbReference type="GO" id="GO:0004252">
    <property type="term" value="F:serine-type endopeptidase activity"/>
    <property type="evidence" value="ECO:0007669"/>
    <property type="project" value="UniProtKB-EC"/>
</dbReference>
<dbReference type="FunFam" id="3.90.226.10:FF:000090">
    <property type="entry name" value="Tail-specific protease"/>
    <property type="match status" value="1"/>
</dbReference>
<comment type="caution">
    <text evidence="9">The sequence shown here is derived from an EMBL/GenBank/DDBJ whole genome shotgun (WGS) entry which is preliminary data.</text>
</comment>
<dbReference type="PANTHER" id="PTHR32060:SF22">
    <property type="entry name" value="CARBOXYL-TERMINAL-PROCESSING PEPTIDASE 3, CHLOROPLASTIC"/>
    <property type="match status" value="1"/>
</dbReference>
<evidence type="ECO:0000259" key="8">
    <source>
        <dbReference type="PROSITE" id="PS50106"/>
    </source>
</evidence>
<dbReference type="Pfam" id="PF17804">
    <property type="entry name" value="TSP_NTD"/>
    <property type="match status" value="1"/>
</dbReference>
<dbReference type="Proteomes" id="UP000005695">
    <property type="component" value="Unassembled WGS sequence"/>
</dbReference>
<feature type="domain" description="PDZ" evidence="8">
    <location>
        <begin position="267"/>
        <end position="337"/>
    </location>
</feature>
<dbReference type="AlphaFoldDB" id="Q1K3T3"/>
<feature type="signal peptide" evidence="7">
    <location>
        <begin position="1"/>
        <end position="28"/>
    </location>
</feature>
<dbReference type="Gene3D" id="2.30.42.10">
    <property type="match status" value="1"/>
</dbReference>
<dbReference type="NCBIfam" id="TIGR00225">
    <property type="entry name" value="prc"/>
    <property type="match status" value="1"/>
</dbReference>
<dbReference type="MEROPS" id="S41.001"/>
<dbReference type="SMART" id="SM00245">
    <property type="entry name" value="TSPc"/>
    <property type="match status" value="1"/>
</dbReference>
<dbReference type="RefSeq" id="WP_005997673.1">
    <property type="nucleotide sequence ID" value="NZ_AAEW02000001.1"/>
</dbReference>
<dbReference type="GO" id="GO:0006508">
    <property type="term" value="P:proteolysis"/>
    <property type="evidence" value="ECO:0007669"/>
    <property type="project" value="UniProtKB-KW"/>
</dbReference>
<dbReference type="SUPFAM" id="SSF50156">
    <property type="entry name" value="PDZ domain-like"/>
    <property type="match status" value="1"/>
</dbReference>
<keyword evidence="3 5" id="KW-0378">Hydrolase</keyword>
<evidence type="ECO:0000313" key="9">
    <source>
        <dbReference type="EMBL" id="EAT17370.1"/>
    </source>
</evidence>
<evidence type="ECO:0000256" key="7">
    <source>
        <dbReference type="SAM" id="SignalP"/>
    </source>
</evidence>
<dbReference type="InterPro" id="IPR004447">
    <property type="entry name" value="Peptidase_S41A"/>
</dbReference>
<dbReference type="GO" id="GO:0030288">
    <property type="term" value="C:outer membrane-bounded periplasmic space"/>
    <property type="evidence" value="ECO:0007669"/>
    <property type="project" value="TreeGrafter"/>
</dbReference>
<dbReference type="Pfam" id="PF03572">
    <property type="entry name" value="Peptidase_S41"/>
    <property type="match status" value="1"/>
</dbReference>
<dbReference type="InterPro" id="IPR005151">
    <property type="entry name" value="Tail-specific_protease"/>
</dbReference>
<accession>Q1K3T3</accession>
<dbReference type="SMART" id="SM00228">
    <property type="entry name" value="PDZ"/>
    <property type="match status" value="1"/>
</dbReference>
<dbReference type="PROSITE" id="PS50106">
    <property type="entry name" value="PDZ"/>
    <property type="match status" value="1"/>
</dbReference>
<dbReference type="CDD" id="cd06782">
    <property type="entry name" value="cpPDZ_CPP-like"/>
    <property type="match status" value="1"/>
</dbReference>
<dbReference type="Gene3D" id="3.90.226.10">
    <property type="entry name" value="2-enoyl-CoA Hydratase, Chain A, domain 1"/>
    <property type="match status" value="1"/>
</dbReference>
<organism evidence="9 10">
    <name type="scientific">Desulfuromonas acetoxidans (strain DSM 684 / 11070)</name>
    <dbReference type="NCBI Taxonomy" id="281689"/>
    <lineage>
        <taxon>Bacteria</taxon>
        <taxon>Pseudomonadati</taxon>
        <taxon>Thermodesulfobacteriota</taxon>
        <taxon>Desulfuromonadia</taxon>
        <taxon>Desulfuromonadales</taxon>
        <taxon>Desulfuromonadaceae</taxon>
        <taxon>Desulfuromonas</taxon>
    </lineage>
</organism>
<dbReference type="EC" id="3.4.21.102" evidence="9"/>
<protein>
    <submittedName>
        <fullName evidence="9">Carboxyl-terminal protease</fullName>
        <ecNumber evidence="9">3.4.21.102</ecNumber>
    </submittedName>
</protein>
<keyword evidence="4 5" id="KW-0720">Serine protease</keyword>
<keyword evidence="7" id="KW-0732">Signal</keyword>
<evidence type="ECO:0000313" key="10">
    <source>
        <dbReference type="Proteomes" id="UP000005695"/>
    </source>
</evidence>
<name>Q1K3T3_DESA6</name>
<feature type="compositionally biased region" description="Basic and acidic residues" evidence="6">
    <location>
        <begin position="194"/>
        <end position="213"/>
    </location>
</feature>
<dbReference type="PANTHER" id="PTHR32060">
    <property type="entry name" value="TAIL-SPECIFIC PROTEASE"/>
    <property type="match status" value="1"/>
</dbReference>
<dbReference type="InterPro" id="IPR040573">
    <property type="entry name" value="TSP_N"/>
</dbReference>
<feature type="chain" id="PRO_5004192727" evidence="7">
    <location>
        <begin position="29"/>
        <end position="701"/>
    </location>
</feature>
<dbReference type="InterPro" id="IPR029045">
    <property type="entry name" value="ClpP/crotonase-like_dom_sf"/>
</dbReference>
<feature type="region of interest" description="Disordered" evidence="6">
    <location>
        <begin position="183"/>
        <end position="213"/>
    </location>
</feature>
<dbReference type="GO" id="GO:0007165">
    <property type="term" value="P:signal transduction"/>
    <property type="evidence" value="ECO:0007669"/>
    <property type="project" value="TreeGrafter"/>
</dbReference>
<dbReference type="InterPro" id="IPR036034">
    <property type="entry name" value="PDZ_sf"/>
</dbReference>
<proteinExistence type="inferred from homology"/>
<dbReference type="Pfam" id="PF11818">
    <property type="entry name" value="DUF3340"/>
    <property type="match status" value="1"/>
</dbReference>
<evidence type="ECO:0000256" key="2">
    <source>
        <dbReference type="ARBA" id="ARBA00022670"/>
    </source>
</evidence>
<evidence type="ECO:0000256" key="6">
    <source>
        <dbReference type="SAM" id="MobiDB-lite"/>
    </source>
</evidence>
<comment type="similarity">
    <text evidence="1 5">Belongs to the peptidase S41A family.</text>
</comment>
<reference evidence="9" key="1">
    <citation type="submission" date="2006-05" db="EMBL/GenBank/DDBJ databases">
        <title>Annotation of the draft genome assembly of Desulfuromonas acetoxidans DSM 684.</title>
        <authorList>
            <consortium name="US DOE Joint Genome Institute (JGI-ORNL)"/>
            <person name="Larimer F."/>
            <person name="Land M."/>
            <person name="Hauser L."/>
        </authorList>
    </citation>
    <scope>NUCLEOTIDE SEQUENCE [LARGE SCALE GENOMIC DNA]</scope>
    <source>
        <strain evidence="9">DSM 684</strain>
    </source>
</reference>
<dbReference type="SUPFAM" id="SSF52096">
    <property type="entry name" value="ClpP/crotonase"/>
    <property type="match status" value="1"/>
</dbReference>
<dbReference type="EMBL" id="AAEW02000001">
    <property type="protein sequence ID" value="EAT17370.1"/>
    <property type="molecule type" value="Genomic_DNA"/>
</dbReference>
<evidence type="ECO:0000256" key="4">
    <source>
        <dbReference type="ARBA" id="ARBA00022825"/>
    </source>
</evidence>
<dbReference type="InterPro" id="IPR020992">
    <property type="entry name" value="Tail_Prtase_C"/>
</dbReference>
<dbReference type="OrthoDB" id="9812068at2"/>
<dbReference type="CDD" id="cd07560">
    <property type="entry name" value="Peptidase_S41_CPP"/>
    <property type="match status" value="1"/>
</dbReference>
<dbReference type="InterPro" id="IPR001478">
    <property type="entry name" value="PDZ"/>
</dbReference>